<keyword evidence="1" id="KW-0812">Transmembrane</keyword>
<keyword evidence="1" id="KW-1133">Transmembrane helix</keyword>
<evidence type="ECO:0000256" key="1">
    <source>
        <dbReference type="SAM" id="Phobius"/>
    </source>
</evidence>
<dbReference type="Proteomes" id="UP000002216">
    <property type="component" value="Chromosome"/>
</dbReference>
<name>C7LSY2_DESBD</name>
<dbReference type="RefSeq" id="WP_015774821.1">
    <property type="nucleotide sequence ID" value="NC_013173.1"/>
</dbReference>
<keyword evidence="3" id="KW-1185">Reference proteome</keyword>
<reference evidence="2 3" key="1">
    <citation type="journal article" date="2009" name="Stand. Genomic Sci.">
        <title>Complete genome sequence of Desulfomicrobium baculatum type strain (X).</title>
        <authorList>
            <person name="Copeland A."/>
            <person name="Spring S."/>
            <person name="Goker M."/>
            <person name="Schneider S."/>
            <person name="Lapidus A."/>
            <person name="Del Rio T.G."/>
            <person name="Tice H."/>
            <person name="Cheng J.F."/>
            <person name="Chen F."/>
            <person name="Nolan M."/>
            <person name="Bruce D."/>
            <person name="Goodwin L."/>
            <person name="Pitluck S."/>
            <person name="Ivanova N."/>
            <person name="Mavrommatis K."/>
            <person name="Ovchinnikova G."/>
            <person name="Pati A."/>
            <person name="Chen A."/>
            <person name="Palaniappan K."/>
            <person name="Land M."/>
            <person name="Hauser L."/>
            <person name="Chang Y.J."/>
            <person name="Jeffries C.C."/>
            <person name="Meincke L."/>
            <person name="Sims D."/>
            <person name="Brettin T."/>
            <person name="Detter J.C."/>
            <person name="Han C."/>
            <person name="Chain P."/>
            <person name="Bristow J."/>
            <person name="Eisen J.A."/>
            <person name="Markowitz V."/>
            <person name="Hugenholtz P."/>
            <person name="Kyrpides N.C."/>
            <person name="Klenk H.P."/>
            <person name="Lucas S."/>
        </authorList>
    </citation>
    <scope>NUCLEOTIDE SEQUENCE [LARGE SCALE GENOMIC DNA]</scope>
    <source>
        <strain evidence="3">DSM 4028 / VKM B-1378 / X</strain>
    </source>
</reference>
<evidence type="ECO:0000313" key="3">
    <source>
        <dbReference type="Proteomes" id="UP000002216"/>
    </source>
</evidence>
<sequence>MTEKSLPVRLKNFTLGLGVALAFVYLFLPLLTHSCGVLERMSVYLDKNGIDPSRYYYTDVEQVKEGENYLRFALEEK</sequence>
<evidence type="ECO:0000313" key="2">
    <source>
        <dbReference type="EMBL" id="ACU90732.1"/>
    </source>
</evidence>
<feature type="transmembrane region" description="Helical" evidence="1">
    <location>
        <begin position="12"/>
        <end position="31"/>
    </location>
</feature>
<gene>
    <name evidence="2" type="ordered locus">Dbac_2655</name>
</gene>
<organism evidence="2 3">
    <name type="scientific">Desulfomicrobium baculatum (strain DSM 4028 / VKM B-1378 / X)</name>
    <name type="common">Desulfovibrio baculatus</name>
    <dbReference type="NCBI Taxonomy" id="525897"/>
    <lineage>
        <taxon>Bacteria</taxon>
        <taxon>Pseudomonadati</taxon>
        <taxon>Thermodesulfobacteriota</taxon>
        <taxon>Desulfovibrionia</taxon>
        <taxon>Desulfovibrionales</taxon>
        <taxon>Desulfomicrobiaceae</taxon>
        <taxon>Desulfomicrobium</taxon>
    </lineage>
</organism>
<keyword evidence="1" id="KW-0472">Membrane</keyword>
<dbReference type="HOGENOM" id="CLU_2632320_0_0_7"/>
<dbReference type="OrthoDB" id="5432504at2"/>
<dbReference type="AlphaFoldDB" id="C7LSY2"/>
<proteinExistence type="predicted"/>
<dbReference type="eggNOG" id="ENOG5034BRM">
    <property type="taxonomic scope" value="Bacteria"/>
</dbReference>
<dbReference type="KEGG" id="dba:Dbac_2655"/>
<protein>
    <submittedName>
        <fullName evidence="2">Uncharacterized protein</fullName>
    </submittedName>
</protein>
<accession>C7LSY2</accession>
<dbReference type="EMBL" id="CP001629">
    <property type="protein sequence ID" value="ACU90732.1"/>
    <property type="molecule type" value="Genomic_DNA"/>
</dbReference>
<dbReference type="STRING" id="525897.Dbac_2655"/>